<organism evidence="2 3">
    <name type="scientific">Halococcus morrhuae DSM 1307</name>
    <dbReference type="NCBI Taxonomy" id="931277"/>
    <lineage>
        <taxon>Archaea</taxon>
        <taxon>Methanobacteriati</taxon>
        <taxon>Methanobacteriota</taxon>
        <taxon>Stenosarchaea group</taxon>
        <taxon>Halobacteria</taxon>
        <taxon>Halobacteriales</taxon>
        <taxon>Halococcaceae</taxon>
        <taxon>Halococcus</taxon>
    </lineage>
</organism>
<name>M0M5H0_HALMO</name>
<reference evidence="2 3" key="1">
    <citation type="journal article" date="2014" name="PLoS Genet.">
        <title>Phylogenetically driven sequencing of extremely halophilic archaea reveals strategies for static and dynamic osmo-response.</title>
        <authorList>
            <person name="Becker E.A."/>
            <person name="Seitzer P.M."/>
            <person name="Tritt A."/>
            <person name="Larsen D."/>
            <person name="Krusor M."/>
            <person name="Yao A.I."/>
            <person name="Wu D."/>
            <person name="Madern D."/>
            <person name="Eisen J.A."/>
            <person name="Darling A.E."/>
            <person name="Facciotti M.T."/>
        </authorList>
    </citation>
    <scope>NUCLEOTIDE SEQUENCE [LARGE SCALE GENOMIC DNA]</scope>
    <source>
        <strain evidence="2 3">DSM 1307</strain>
    </source>
</reference>
<evidence type="ECO:0000313" key="2">
    <source>
        <dbReference type="EMBL" id="EMA41037.1"/>
    </source>
</evidence>
<evidence type="ECO:0000313" key="3">
    <source>
        <dbReference type="Proteomes" id="UP000011568"/>
    </source>
</evidence>
<dbReference type="RefSeq" id="WP_004055202.1">
    <property type="nucleotide sequence ID" value="NZ_AOMC01000145.1"/>
</dbReference>
<dbReference type="STRING" id="931277.C448_12496"/>
<dbReference type="PATRIC" id="fig|931277.6.peg.2444"/>
<comment type="caution">
    <text evidence="2">The sequence shown here is derived from an EMBL/GenBank/DDBJ whole genome shotgun (WGS) entry which is preliminary data.</text>
</comment>
<accession>M0M5H0</accession>
<gene>
    <name evidence="2" type="ORF">C448_12496</name>
</gene>
<evidence type="ECO:0000256" key="1">
    <source>
        <dbReference type="SAM" id="MobiDB-lite"/>
    </source>
</evidence>
<keyword evidence="3" id="KW-1185">Reference proteome</keyword>
<dbReference type="AlphaFoldDB" id="M0M5H0"/>
<feature type="region of interest" description="Disordered" evidence="1">
    <location>
        <begin position="1"/>
        <end position="20"/>
    </location>
</feature>
<sequence>MSDDVHWPDDTEDRLDPHDHQQEAVEACEYAIDALHGSDLSRAHALLDEARAAVERAQHDDSEQAYRETAYDCYD</sequence>
<dbReference type="OrthoDB" id="213424at2157"/>
<protein>
    <submittedName>
        <fullName evidence="2">Uncharacterized protein</fullName>
    </submittedName>
</protein>
<dbReference type="Proteomes" id="UP000011568">
    <property type="component" value="Unassembled WGS sequence"/>
</dbReference>
<proteinExistence type="predicted"/>
<dbReference type="EMBL" id="AOMC01000145">
    <property type="protein sequence ID" value="EMA41037.1"/>
    <property type="molecule type" value="Genomic_DNA"/>
</dbReference>